<keyword evidence="5" id="KW-1185">Reference proteome</keyword>
<protein>
    <submittedName>
        <fullName evidence="4">Putative undecaprenyl-phosphate N-acetylgalactosaminyl 1-phosphate transferase</fullName>
        <ecNumber evidence="4">2.7.8.-</ecNumber>
    </submittedName>
</protein>
<evidence type="ECO:0000313" key="4">
    <source>
        <dbReference type="EMBL" id="PKD28204.1"/>
    </source>
</evidence>
<dbReference type="InterPro" id="IPR003362">
    <property type="entry name" value="Bact_transf"/>
</dbReference>
<evidence type="ECO:0000256" key="1">
    <source>
        <dbReference type="ARBA" id="ARBA00006464"/>
    </source>
</evidence>
<keyword evidence="2" id="KW-0472">Membrane</keyword>
<accession>A0A2N0UML1</accession>
<sequence length="226" mass="26003">MKSFQKLPPQFQCAEVKEYYDILCKKQGSLILKRVLDIFASVILLVFLIIPIAVIAVIIKIDSKGSVFYKQQRVTTYGKKFKILKFRTMITGADKLGSLVTTDCDSRVTDIGRFLRKYRLDELPQIFNVLSGSMSIVGTRPEVQHYVDMYEPKYFATLLMPAGITSLASIMYKDEEKLLKGEMNVDRVYVEKILPEKMKFNLSYVKNFSFGSDIKLMLKTIKEVFN</sequence>
<evidence type="ECO:0000259" key="3">
    <source>
        <dbReference type="Pfam" id="PF02397"/>
    </source>
</evidence>
<evidence type="ECO:0000313" key="5">
    <source>
        <dbReference type="Proteomes" id="UP000233425"/>
    </source>
</evidence>
<dbReference type="RefSeq" id="WP_101029247.1">
    <property type="nucleotide sequence ID" value="NZ_CABMMZ010000063.1"/>
</dbReference>
<dbReference type="AlphaFoldDB" id="A0A2N0UML1"/>
<keyword evidence="2" id="KW-1133">Transmembrane helix</keyword>
<comment type="similarity">
    <text evidence="1">Belongs to the bacterial sugar transferase family.</text>
</comment>
<dbReference type="PANTHER" id="PTHR30576">
    <property type="entry name" value="COLANIC BIOSYNTHESIS UDP-GLUCOSE LIPID CARRIER TRANSFERASE"/>
    <property type="match status" value="1"/>
</dbReference>
<dbReference type="EC" id="2.7.8.-" evidence="4"/>
<reference evidence="4" key="1">
    <citation type="journal article" date="2018" name="Environ. Microbiol.">
        <title>Sporulation capability and amylosome conservation among diverse human colonic and rumen isolates of the keystone starch-degrader Ruminococcus bromii.</title>
        <authorList>
            <person name="Mukhopadhya I."/>
            <person name="Morais S."/>
            <person name="Laverde-Gomez J."/>
            <person name="Sheridan P.O."/>
            <person name="Walker A.W."/>
            <person name="Kelly W."/>
            <person name="Klieve A.V."/>
            <person name="Ouwerkerk D."/>
            <person name="Duncan S.H."/>
            <person name="Louis P."/>
            <person name="Koropatkin N."/>
            <person name="Cockburn D."/>
            <person name="Kibler R."/>
            <person name="Cooper P.J."/>
            <person name="Sandoval C."/>
            <person name="Crost E."/>
            <person name="Juge N."/>
            <person name="Bayer E.A."/>
            <person name="Flint H.J."/>
        </authorList>
    </citation>
    <scope>NUCLEOTIDE SEQUENCE [LARGE SCALE GENOMIC DNA]</scope>
    <source>
        <strain evidence="4">ATCC 27255</strain>
    </source>
</reference>
<organism evidence="4 5">
    <name type="scientific">Ruminococcus bromii</name>
    <dbReference type="NCBI Taxonomy" id="40518"/>
    <lineage>
        <taxon>Bacteria</taxon>
        <taxon>Bacillati</taxon>
        <taxon>Bacillota</taxon>
        <taxon>Clostridia</taxon>
        <taxon>Eubacteriales</taxon>
        <taxon>Oscillospiraceae</taxon>
        <taxon>Ruminococcus</taxon>
    </lineage>
</organism>
<feature type="domain" description="Bacterial sugar transferase" evidence="3">
    <location>
        <begin position="33"/>
        <end position="225"/>
    </location>
</feature>
<dbReference type="EMBL" id="NNSR01000063">
    <property type="protein sequence ID" value="PKD28204.1"/>
    <property type="molecule type" value="Genomic_DNA"/>
</dbReference>
<keyword evidence="4" id="KW-0808">Transferase</keyword>
<dbReference type="PANTHER" id="PTHR30576:SF0">
    <property type="entry name" value="UNDECAPRENYL-PHOSPHATE N-ACETYLGALACTOSAMINYL 1-PHOSPHATE TRANSFERASE-RELATED"/>
    <property type="match status" value="1"/>
</dbReference>
<dbReference type="Pfam" id="PF02397">
    <property type="entry name" value="Bac_transf"/>
    <property type="match status" value="1"/>
</dbReference>
<feature type="transmembrane region" description="Helical" evidence="2">
    <location>
        <begin position="35"/>
        <end position="59"/>
    </location>
</feature>
<dbReference type="Proteomes" id="UP000233425">
    <property type="component" value="Unassembled WGS sequence"/>
</dbReference>
<dbReference type="GO" id="GO:0016780">
    <property type="term" value="F:phosphotransferase activity, for other substituted phosphate groups"/>
    <property type="evidence" value="ECO:0007669"/>
    <property type="project" value="TreeGrafter"/>
</dbReference>
<comment type="caution">
    <text evidence="4">The sequence shown here is derived from an EMBL/GenBank/DDBJ whole genome shotgun (WGS) entry which is preliminary data.</text>
</comment>
<gene>
    <name evidence="4" type="primary">tuaA</name>
    <name evidence="4" type="ORF">RBATCC27255_01256</name>
</gene>
<keyword evidence="2" id="KW-0812">Transmembrane</keyword>
<name>A0A2N0UML1_9FIRM</name>
<evidence type="ECO:0000256" key="2">
    <source>
        <dbReference type="SAM" id="Phobius"/>
    </source>
</evidence>
<proteinExistence type="inferred from homology"/>